<organism evidence="4 6">
    <name type="scientific">Clostridium formicaceticum</name>
    <dbReference type="NCBI Taxonomy" id="1497"/>
    <lineage>
        <taxon>Bacteria</taxon>
        <taxon>Bacillati</taxon>
        <taxon>Bacillota</taxon>
        <taxon>Clostridia</taxon>
        <taxon>Eubacteriales</taxon>
        <taxon>Clostridiaceae</taxon>
        <taxon>Clostridium</taxon>
    </lineage>
</organism>
<evidence type="ECO:0000313" key="6">
    <source>
        <dbReference type="Proteomes" id="UP000192478"/>
    </source>
</evidence>
<dbReference type="RefSeq" id="WP_070972778.1">
    <property type="nucleotide sequence ID" value="NZ_CP017603.1"/>
</dbReference>
<keyword evidence="5" id="KW-1185">Reference proteome</keyword>
<name>A0AAC9WHB4_9CLOT</name>
<dbReference type="SMART" id="SM00897">
    <property type="entry name" value="FIST"/>
    <property type="match status" value="1"/>
</dbReference>
<dbReference type="Pfam" id="PF10442">
    <property type="entry name" value="FIST_C"/>
    <property type="match status" value="1"/>
</dbReference>
<dbReference type="EMBL" id="CP020559">
    <property type="protein sequence ID" value="ARE88783.1"/>
    <property type="molecule type" value="Genomic_DNA"/>
</dbReference>
<feature type="domain" description="FIST" evidence="1">
    <location>
        <begin position="23"/>
        <end position="206"/>
    </location>
</feature>
<dbReference type="InterPro" id="IPR013702">
    <property type="entry name" value="FIST_domain_N"/>
</dbReference>
<dbReference type="SMART" id="SM01204">
    <property type="entry name" value="FIST_C"/>
    <property type="match status" value="1"/>
</dbReference>
<reference evidence="3 5" key="1">
    <citation type="submission" date="2016-10" db="EMBL/GenBank/DDBJ databases">
        <title>Complete Genome Sequence of Acetogen Clostridium formicoaceticum ATCC 27076.</title>
        <authorList>
            <person name="Bao T."/>
            <person name="Cheng C."/>
            <person name="Zhao J."/>
            <person name="Yang S.-T."/>
            <person name="Wang J."/>
            <person name="Wang M."/>
        </authorList>
    </citation>
    <scope>NUCLEOTIDE SEQUENCE [LARGE SCALE GENOMIC DNA]</scope>
    <source>
        <strain evidence="3 5">ATCC 27076</strain>
    </source>
</reference>
<dbReference type="PANTHER" id="PTHR40252">
    <property type="entry name" value="BLR0328 PROTEIN"/>
    <property type="match status" value="1"/>
</dbReference>
<evidence type="ECO:0000259" key="1">
    <source>
        <dbReference type="SMART" id="SM00897"/>
    </source>
</evidence>
<accession>A0AAC9WHB4</accession>
<dbReference type="Proteomes" id="UP000192478">
    <property type="component" value="Chromosome"/>
</dbReference>
<evidence type="ECO:0000313" key="3">
    <source>
        <dbReference type="EMBL" id="AOY78132.1"/>
    </source>
</evidence>
<gene>
    <name evidence="3" type="ORF">BJL90_21060</name>
    <name evidence="4" type="ORF">CLFO_31890</name>
</gene>
<reference evidence="4 6" key="2">
    <citation type="submission" date="2017-03" db="EMBL/GenBank/DDBJ databases">
        <title>Complete sequence of Clostridium formicaceticum DSM 92.</title>
        <authorList>
            <person name="Poehlein A."/>
            <person name="Karl M."/>
            <person name="Bengelsdorf F.R."/>
            <person name="Duerre P."/>
            <person name="Daniel R."/>
        </authorList>
    </citation>
    <scope>NUCLEOTIDE SEQUENCE [LARGE SCALE GENOMIC DNA]</scope>
    <source>
        <strain evidence="4 6">DSM 92</strain>
    </source>
</reference>
<dbReference type="KEGG" id="cfm:BJL90_21060"/>
<dbReference type="Proteomes" id="UP000177894">
    <property type="component" value="Chromosome"/>
</dbReference>
<feature type="domain" description="FIST C-domain" evidence="2">
    <location>
        <begin position="207"/>
        <end position="352"/>
    </location>
</feature>
<evidence type="ECO:0000313" key="5">
    <source>
        <dbReference type="Proteomes" id="UP000177894"/>
    </source>
</evidence>
<dbReference type="EMBL" id="CP017603">
    <property type="protein sequence ID" value="AOY78132.1"/>
    <property type="molecule type" value="Genomic_DNA"/>
</dbReference>
<sequence length="371" mass="41483">MFIKGLELKQIVQEIANLKVKRNEMLLILIGEKYLIDIPQFIKALNKYNTKFCGGIFPAVIYGEKKYEDGIIIKILPVLVSPVLIKDLKDVLLNEKILERLRNHPYKSTAILLVDGLMPNISVFLSELFCTLGNSVNYIGGGAGSLTFQPKRCVFTNKGYHQNAAVIAFIDKKSNLGVRHGWKRIMGPIVASKVNNSIIHELNWDKAFHVYRAVVEGDTNVKISMKNFFDVAKNYPFGIHKEDSEDIVRDPILTNHQGDLICVGEIPDHSLLYILKGVPEGLIKAASQAVDDCKLNHSYQNVESLVVDCTSRALFLEDNFEKELHSIKSSLVSIDSNLILEGILTLGEISSHGQGILEFFNKTIVAGVLYE</sequence>
<proteinExistence type="predicted"/>
<dbReference type="Pfam" id="PF08495">
    <property type="entry name" value="FIST"/>
    <property type="match status" value="1"/>
</dbReference>
<protein>
    <submittedName>
        <fullName evidence="4">FIST N domain protein</fullName>
    </submittedName>
</protein>
<evidence type="ECO:0000313" key="4">
    <source>
        <dbReference type="EMBL" id="ARE88783.1"/>
    </source>
</evidence>
<dbReference type="PANTHER" id="PTHR40252:SF2">
    <property type="entry name" value="BLR0328 PROTEIN"/>
    <property type="match status" value="1"/>
</dbReference>
<evidence type="ECO:0000259" key="2">
    <source>
        <dbReference type="SMART" id="SM01204"/>
    </source>
</evidence>
<dbReference type="AlphaFoldDB" id="A0AAC9WHB4"/>
<dbReference type="InterPro" id="IPR019494">
    <property type="entry name" value="FIST_C"/>
</dbReference>